<dbReference type="EC" id="2.1.1.37" evidence="1"/>
<keyword evidence="3" id="KW-0945">Host-virus interaction</keyword>
<dbReference type="PROSITE" id="PS00094">
    <property type="entry name" value="C5_MTASE_1"/>
    <property type="match status" value="1"/>
</dbReference>
<dbReference type="InterPro" id="IPR050390">
    <property type="entry name" value="C5-Methyltransferase"/>
</dbReference>
<dbReference type="GO" id="GO:0099018">
    <property type="term" value="P:symbiont-mediated evasion of host restriction-modification system"/>
    <property type="evidence" value="ECO:0007669"/>
    <property type="project" value="UniProtKB-KW"/>
</dbReference>
<evidence type="ECO:0000256" key="1">
    <source>
        <dbReference type="ARBA" id="ARBA00011975"/>
    </source>
</evidence>
<dbReference type="PANTHER" id="PTHR23068">
    <property type="entry name" value="DNA CYTOSINE-5- -METHYLTRANSFERASE 3-RELATED"/>
    <property type="match status" value="1"/>
</dbReference>
<dbReference type="PANTHER" id="PTHR23068:SF52">
    <property type="entry name" value="DUF3444 DOMAIN-CONTAINING PROTEIN"/>
    <property type="match status" value="1"/>
</dbReference>
<dbReference type="InterPro" id="IPR001525">
    <property type="entry name" value="C5_MeTfrase"/>
</dbReference>
<evidence type="ECO:0000256" key="5">
    <source>
        <dbReference type="ARBA" id="ARBA00022691"/>
    </source>
</evidence>
<dbReference type="GO" id="GO:0052170">
    <property type="term" value="P:symbiont-mediated suppression of host innate immune response"/>
    <property type="evidence" value="ECO:0007669"/>
    <property type="project" value="UniProtKB-KW"/>
</dbReference>
<keyword evidence="2 8" id="KW-0489">Methyltransferase</keyword>
<evidence type="ECO:0000256" key="7">
    <source>
        <dbReference type="ARBA" id="ARBA00033479"/>
    </source>
</evidence>
<name>A0A8S5MJ62_9CAUD</name>
<dbReference type="GO" id="GO:0032259">
    <property type="term" value="P:methylation"/>
    <property type="evidence" value="ECO:0007669"/>
    <property type="project" value="UniProtKB-KW"/>
</dbReference>
<evidence type="ECO:0000256" key="3">
    <source>
        <dbReference type="ARBA" id="ARBA00022632"/>
    </source>
</evidence>
<keyword evidence="4" id="KW-0808">Transferase</keyword>
<keyword evidence="3" id="KW-1090">Inhibition of host innate immune response by virus</keyword>
<keyword evidence="6" id="KW-0899">Viral immunoevasion</keyword>
<accession>A0A8S5MJ62</accession>
<evidence type="ECO:0000256" key="4">
    <source>
        <dbReference type="ARBA" id="ARBA00022679"/>
    </source>
</evidence>
<dbReference type="Gene3D" id="3.40.50.150">
    <property type="entry name" value="Vaccinia Virus protein VP39"/>
    <property type="match status" value="1"/>
</dbReference>
<keyword evidence="5" id="KW-0949">S-adenosyl-L-methionine</keyword>
<dbReference type="EMBL" id="BK014919">
    <property type="protein sequence ID" value="DAD82425.1"/>
    <property type="molecule type" value="Genomic_DNA"/>
</dbReference>
<proteinExistence type="predicted"/>
<dbReference type="Pfam" id="PF00145">
    <property type="entry name" value="DNA_methylase"/>
    <property type="match status" value="1"/>
</dbReference>
<dbReference type="SUPFAM" id="SSF53335">
    <property type="entry name" value="S-adenosyl-L-methionine-dependent methyltransferases"/>
    <property type="match status" value="1"/>
</dbReference>
<evidence type="ECO:0000256" key="2">
    <source>
        <dbReference type="ARBA" id="ARBA00022603"/>
    </source>
</evidence>
<reference evidence="8" key="1">
    <citation type="journal article" date="2021" name="Proc. Natl. Acad. Sci. U.S.A.">
        <title>A Catalog of Tens of Thousands of Viruses from Human Metagenomes Reveals Hidden Associations with Chronic Diseases.</title>
        <authorList>
            <person name="Tisza M.J."/>
            <person name="Buck C.B."/>
        </authorList>
    </citation>
    <scope>NUCLEOTIDE SEQUENCE</scope>
    <source>
        <strain evidence="8">CtHMI2</strain>
    </source>
</reference>
<sequence length="239" mass="27572">MYTDADFSKYNDFDLLIGGSPCTYWSIARKDRETTSSGIGFNLFMQFVKAKEQSGCTYFLYENNNSISKEIKDEISKYLGVQPIMINSELVSAQSRKRCYWTNIPNVTQPKDKGIKLKDILENGWVDREKSLCLTRRYAGFTGSQSYLCRRYFGKSMGQAKFVSEKKYISVKSKWKENKYFDSDQIEIDKLSITEVERLQTLPDGYTECDGVSYSQRVEAVGNGWTVDVIAHILRELKK</sequence>
<dbReference type="GO" id="GO:0003886">
    <property type="term" value="F:DNA (cytosine-5-)-methyltransferase activity"/>
    <property type="evidence" value="ECO:0007669"/>
    <property type="project" value="UniProtKB-EC"/>
</dbReference>
<protein>
    <recommendedName>
        <fullName evidence="1">DNA (cytosine-5-)-methyltransferase</fullName>
        <ecNumber evidence="1">2.1.1.37</ecNumber>
    </recommendedName>
</protein>
<organism evidence="8">
    <name type="scientific">Siphoviridae sp. ctHMI2</name>
    <dbReference type="NCBI Taxonomy" id="2826231"/>
    <lineage>
        <taxon>Viruses</taxon>
        <taxon>Duplodnaviria</taxon>
        <taxon>Heunggongvirae</taxon>
        <taxon>Uroviricota</taxon>
        <taxon>Caudoviricetes</taxon>
    </lineage>
</organism>
<dbReference type="InterPro" id="IPR029063">
    <property type="entry name" value="SAM-dependent_MTases_sf"/>
</dbReference>
<keyword evidence="7" id="KW-1258">Restriction-modification system evasion by virus</keyword>
<evidence type="ECO:0000313" key="8">
    <source>
        <dbReference type="EMBL" id="DAD82425.1"/>
    </source>
</evidence>
<evidence type="ECO:0000256" key="6">
    <source>
        <dbReference type="ARBA" id="ARBA00023280"/>
    </source>
</evidence>
<dbReference type="InterPro" id="IPR018117">
    <property type="entry name" value="C5_DNA_meth_AS"/>
</dbReference>